<evidence type="ECO:0000313" key="16">
    <source>
        <dbReference type="Proteomes" id="UP000285301"/>
    </source>
</evidence>
<evidence type="ECO:0000256" key="7">
    <source>
        <dbReference type="ARBA" id="ARBA00022792"/>
    </source>
</evidence>
<comment type="subcellular location">
    <subcellularLocation>
        <location evidence="1 14">Mitochondrion inner membrane</location>
        <topology evidence="1 14">Single-pass membrane protein</topology>
        <orientation evidence="1 14">Matrix side</orientation>
    </subcellularLocation>
</comment>
<keyword evidence="7 14" id="KW-0999">Mitochondrion inner membrane</keyword>
<evidence type="ECO:0000256" key="8">
    <source>
        <dbReference type="ARBA" id="ARBA00022982"/>
    </source>
</evidence>
<dbReference type="EMBL" id="NCKU01002417">
    <property type="protein sequence ID" value="RWS09631.1"/>
    <property type="molecule type" value="Genomic_DNA"/>
</dbReference>
<dbReference type="STRING" id="1965070.A0A443R2X9"/>
<keyword evidence="5 14" id="KW-0679">Respiratory chain</keyword>
<evidence type="ECO:0000256" key="11">
    <source>
        <dbReference type="ARBA" id="ARBA00023136"/>
    </source>
</evidence>
<keyword evidence="6 14" id="KW-0812">Transmembrane</keyword>
<comment type="caution">
    <text evidence="15">The sequence shown here is derived from an EMBL/GenBank/DDBJ whole genome shotgun (WGS) entry which is preliminary data.</text>
</comment>
<evidence type="ECO:0000256" key="12">
    <source>
        <dbReference type="ARBA" id="ARBA00045908"/>
    </source>
</evidence>
<organism evidence="15 16">
    <name type="scientific">Dinothrombium tinctorium</name>
    <dbReference type="NCBI Taxonomy" id="1965070"/>
    <lineage>
        <taxon>Eukaryota</taxon>
        <taxon>Metazoa</taxon>
        <taxon>Ecdysozoa</taxon>
        <taxon>Arthropoda</taxon>
        <taxon>Chelicerata</taxon>
        <taxon>Arachnida</taxon>
        <taxon>Acari</taxon>
        <taxon>Acariformes</taxon>
        <taxon>Trombidiformes</taxon>
        <taxon>Prostigmata</taxon>
        <taxon>Anystina</taxon>
        <taxon>Parasitengona</taxon>
        <taxon>Trombidioidea</taxon>
        <taxon>Trombidiidae</taxon>
        <taxon>Dinothrombium</taxon>
    </lineage>
</organism>
<keyword evidence="11 14" id="KW-0472">Membrane</keyword>
<comment type="function">
    <text evidence="12">Accessory subunit of the mitochondrial membrane respiratory chain NADH dehydrogenase (Complex I), that is believed not to be involved in catalysis. Complex I functions in the transfer of electrons from NADH to the respiratory chain. The immediate electron acceptor for the enzyme is believed to be ubiquinone. Involved in the interferon/all-trans-retinoic acid (IFN/RA) induced cell death. This apoptotic activity is inhibited by interaction with viral IRF1. Prevents the transactivation of STAT3 target genes. May play a role in CARD15-mediated innate mucosal responses and serve to regulate intestinal epithelial cell responses to microbes.</text>
</comment>
<keyword evidence="4 14" id="KW-0813">Transport</keyword>
<dbReference type="Pfam" id="PF06212">
    <property type="entry name" value="GRIM-19"/>
    <property type="match status" value="1"/>
</dbReference>
<comment type="similarity">
    <text evidence="2 14">Belongs to the complex I NDUFA13 subunit family.</text>
</comment>
<accession>A0A443R2X9</accession>
<evidence type="ECO:0000256" key="6">
    <source>
        <dbReference type="ARBA" id="ARBA00022692"/>
    </source>
</evidence>
<keyword evidence="8 14" id="KW-0249">Electron transport</keyword>
<dbReference type="PANTHER" id="PTHR12966">
    <property type="entry name" value="NADH DEHYDROGENASE UBIQUINONE 1 ALPHA SUBCOMPLEX SUBUNIT 13"/>
    <property type="match status" value="1"/>
</dbReference>
<sequence>MASVKQDMPPAGGYAPIIYQRVPHKRVIQNWMLVAGLIGTTAYGFYLVKKNQRFVKYASACIQLMHCLVFHSKLKVEKFESLVAVEPFLYAEKDRGFLKELKALREYERDLMKDHPYWEVGTLYGDHVYRSLPKDHFPIITISEYYSHRPFFDQWEYTWPDHWL</sequence>
<evidence type="ECO:0000313" key="15">
    <source>
        <dbReference type="EMBL" id="RWS09631.1"/>
    </source>
</evidence>
<protein>
    <recommendedName>
        <fullName evidence="3 14">NADH dehydrogenase [ubiquinone] 1 alpha subcomplex subunit 13</fullName>
    </recommendedName>
</protein>
<keyword evidence="16" id="KW-1185">Reference proteome</keyword>
<dbReference type="AlphaFoldDB" id="A0A443R2X9"/>
<evidence type="ECO:0000256" key="3">
    <source>
        <dbReference type="ARBA" id="ARBA00018192"/>
    </source>
</evidence>
<gene>
    <name evidence="15" type="ORF">B4U79_02562</name>
</gene>
<evidence type="ECO:0000256" key="5">
    <source>
        <dbReference type="ARBA" id="ARBA00022660"/>
    </source>
</evidence>
<keyword evidence="9 14" id="KW-1133">Transmembrane helix</keyword>
<reference evidence="15 16" key="1">
    <citation type="journal article" date="2018" name="Gigascience">
        <title>Genomes of trombidid mites reveal novel predicted allergens and laterally-transferred genes associated with secondary metabolism.</title>
        <authorList>
            <person name="Dong X."/>
            <person name="Chaisiri K."/>
            <person name="Xia D."/>
            <person name="Armstrong S.D."/>
            <person name="Fang Y."/>
            <person name="Donnelly M.J."/>
            <person name="Kadowaki T."/>
            <person name="McGarry J.W."/>
            <person name="Darby A.C."/>
            <person name="Makepeace B.L."/>
        </authorList>
    </citation>
    <scope>NUCLEOTIDE SEQUENCE [LARGE SCALE GENOMIC DNA]</scope>
    <source>
        <strain evidence="15">UoL-WK</strain>
    </source>
</reference>
<evidence type="ECO:0000256" key="10">
    <source>
        <dbReference type="ARBA" id="ARBA00023128"/>
    </source>
</evidence>
<evidence type="ECO:0000256" key="4">
    <source>
        <dbReference type="ARBA" id="ARBA00022448"/>
    </source>
</evidence>
<name>A0A443R2X9_9ACAR</name>
<dbReference type="GO" id="GO:0005743">
    <property type="term" value="C:mitochondrial inner membrane"/>
    <property type="evidence" value="ECO:0007669"/>
    <property type="project" value="UniProtKB-SubCell"/>
</dbReference>
<keyword evidence="15" id="KW-0830">Ubiquinone</keyword>
<evidence type="ECO:0000256" key="2">
    <source>
        <dbReference type="ARBA" id="ARBA00007312"/>
    </source>
</evidence>
<dbReference type="GO" id="GO:0045271">
    <property type="term" value="C:respiratory chain complex I"/>
    <property type="evidence" value="ECO:0007669"/>
    <property type="project" value="UniProtKB-UniRule"/>
</dbReference>
<evidence type="ECO:0000256" key="1">
    <source>
        <dbReference type="ARBA" id="ARBA00004298"/>
    </source>
</evidence>
<proteinExistence type="inferred from homology"/>
<comment type="subunit">
    <text evidence="13">Complex I is composed of 45 different subunits. Interacts with CARD15, but not with CARD4. Interacts with STAT3, but not with STAT1, STAT2 and STAT5A. Interacts with OLFM4.</text>
</comment>
<keyword evidence="10 14" id="KW-0496">Mitochondrion</keyword>
<feature type="transmembrane region" description="Helical" evidence="14">
    <location>
        <begin position="28"/>
        <end position="48"/>
    </location>
</feature>
<dbReference type="OrthoDB" id="3308at2759"/>
<evidence type="ECO:0000256" key="9">
    <source>
        <dbReference type="ARBA" id="ARBA00022989"/>
    </source>
</evidence>
<dbReference type="Proteomes" id="UP000285301">
    <property type="component" value="Unassembled WGS sequence"/>
</dbReference>
<evidence type="ECO:0000256" key="14">
    <source>
        <dbReference type="RuleBase" id="RU368034"/>
    </source>
</evidence>
<evidence type="ECO:0000256" key="13">
    <source>
        <dbReference type="ARBA" id="ARBA00046797"/>
    </source>
</evidence>
<dbReference type="PANTHER" id="PTHR12966:SF0">
    <property type="entry name" value="NADH DEHYDROGENASE [UBIQUINONE] 1 ALPHA SUBCOMPLEX SUBUNIT 13"/>
    <property type="match status" value="1"/>
</dbReference>
<dbReference type="InterPro" id="IPR009346">
    <property type="entry name" value="GRIM-19"/>
</dbReference>
<comment type="function">
    <text evidence="14">Complex I functions in the transfer of electrons from NADH to the respiratory chain. Accessory subunit of the mitochondrial membrane respiratory chain NADH dehydrogenase (Complex I), that is believed not to be involved in catalysis.</text>
</comment>